<evidence type="ECO:0000256" key="1">
    <source>
        <dbReference type="ARBA" id="ARBA00022670"/>
    </source>
</evidence>
<protein>
    <submittedName>
        <fullName evidence="8">Retrovirus-related Pol polyprotein from transposon TNT 1-94</fullName>
    </submittedName>
</protein>
<keyword evidence="3" id="KW-0378">Hydrolase</keyword>
<evidence type="ECO:0000259" key="5">
    <source>
        <dbReference type="Pfam" id="PF07727"/>
    </source>
</evidence>
<dbReference type="InterPro" id="IPR013103">
    <property type="entry name" value="RVT_2"/>
</dbReference>
<dbReference type="AlphaFoldDB" id="A0A6L2NRZ0"/>
<dbReference type="PANTHER" id="PTHR42648:SF32">
    <property type="entry name" value="RIBONUCLEASE H-LIKE DOMAIN, GAG-PRE-INTEGRASE DOMAIN PROTEIN-RELATED"/>
    <property type="match status" value="1"/>
</dbReference>
<dbReference type="Pfam" id="PF22936">
    <property type="entry name" value="Pol_BBD"/>
    <property type="match status" value="1"/>
</dbReference>
<keyword evidence="1" id="KW-0645">Protease</keyword>
<dbReference type="Pfam" id="PF07727">
    <property type="entry name" value="RVT_2"/>
    <property type="match status" value="1"/>
</dbReference>
<comment type="caution">
    <text evidence="8">The sequence shown here is derived from an EMBL/GenBank/DDBJ whole genome shotgun (WGS) entry which is preliminary data.</text>
</comment>
<dbReference type="Gene3D" id="3.30.420.10">
    <property type="entry name" value="Ribonuclease H-like superfamily/Ribonuclease H"/>
    <property type="match status" value="1"/>
</dbReference>
<dbReference type="PANTHER" id="PTHR42648">
    <property type="entry name" value="TRANSPOSASE, PUTATIVE-RELATED"/>
    <property type="match status" value="1"/>
</dbReference>
<feature type="region of interest" description="Disordered" evidence="4">
    <location>
        <begin position="1061"/>
        <end position="1081"/>
    </location>
</feature>
<evidence type="ECO:0000259" key="6">
    <source>
        <dbReference type="Pfam" id="PF13976"/>
    </source>
</evidence>
<dbReference type="EMBL" id="BKCJ010009889">
    <property type="protein sequence ID" value="GEU89108.1"/>
    <property type="molecule type" value="Genomic_DNA"/>
</dbReference>
<dbReference type="CDD" id="cd09272">
    <property type="entry name" value="RNase_HI_RT_Ty1"/>
    <property type="match status" value="1"/>
</dbReference>
<evidence type="ECO:0000259" key="7">
    <source>
        <dbReference type="Pfam" id="PF22936"/>
    </source>
</evidence>
<dbReference type="InterPro" id="IPR025724">
    <property type="entry name" value="GAG-pre-integrase_dom"/>
</dbReference>
<gene>
    <name evidence="8" type="ORF">Tci_061086</name>
</gene>
<evidence type="ECO:0000256" key="3">
    <source>
        <dbReference type="ARBA" id="ARBA00022801"/>
    </source>
</evidence>
<name>A0A6L2NRZ0_TANCI</name>
<evidence type="ECO:0000256" key="4">
    <source>
        <dbReference type="SAM" id="MobiDB-lite"/>
    </source>
</evidence>
<dbReference type="GO" id="GO:0003676">
    <property type="term" value="F:nucleic acid binding"/>
    <property type="evidence" value="ECO:0007669"/>
    <property type="project" value="InterPro"/>
</dbReference>
<sequence>MLDRTDFASWKQRIRLYCRGPERPRVYSDLSHEEKERYNTGIQVVHIVLWYLDLGCSKHMMGDRSRLRNFVKKFIGIVRFRNDHFGAIMDYGDYLIGDNVISMVYYVEGIGHNLFSVRQFCDYDLEVAFRKHSCYVRDVDGVELIKGSHGTNLYTISVEDTIKSSPICLLSKASKNKILVMESSLKPLNFGTINDLARKDLVRGLPRLKFEKDHLCSACQLGKSKKHTHKPKTKNTNLEVLNTLHIDLCGPMRVQTINGKKYILFIVDDYSSIIYQKIVPRTSHQNDIVERRNHTLVEAAMTMLIFSKALMFLWAEVVATACYTQNRSLIHTRHNKTPYELVHDKKPYLTFFRVFGALCYPTNDNEDLGKLQPTADIGFFYRTRTYISDSWTDKFRAVPNPVPATPYVPLTNKDLEILFQPMFDEYLKPPCFERPGSPAPTVLVLVNSDAGSTIIEDNPFAPIDNDPFINVFAPEPSSEASPSGIWSYKVIHDEHGDVLKNKARLVAKGYRQEEGVDFKESFAPLARIEAIRIFIAIVVSKNMTIYQMDVKTAFLNDELKEEVYVCQPEGFVDPDHPTYVYRLKKALYGLKQAPRAGFKVFWVRFGDGNSSLGFGLVKRMDKAWDSLLISSLFQYGENQEEAVMLRTFPFSLARESKTWLNELDEGTITSWSEMRGASISRYFPPVKFKRLLNDIRNFHQLGYAGKKIGCTSSDTRGKGKLIQKLLLNQKYMGYLVRAYYNISSTRYYKDDSWLNADVKSKTTEDIINNRSFMEALVLNYYILVKNVLPDLVFDVCMYARYQASPPKKHLEALKWVFRAIALYCNNVQHSRSKHIDIRHHFIRDQVKKGVVELYFVTIDYHLADIFTKALLRERFEFLLLRLDMKNTMADMKIHANDVPAVQAPGIAPPTRTNDQILPHHKWVPVGNSNYVLDVLRSQRNPMFKEEFVQSLQSFFKDKKRLTTPSQGKKKTTPLLIPSIRFTKLIIHHLKTKHNIHPRTGSPLHYSHKDNVLGNLKFVGKDDREVFGMTIPDALLTDAIIRAPYYDEYLAHVDKYQHTLVKETPDEPSPGKRLKGGLVEKRRKPKSPLNLVDEFADEGVPIIEPKIDDEEANFQRGIKLSLKDLEASNQGPARTMVIREPDSRRIQSLPEDQGKGKEKLIDE</sequence>
<keyword evidence="2" id="KW-0479">Metal-binding</keyword>
<dbReference type="InterPro" id="IPR036397">
    <property type="entry name" value="RNaseH_sf"/>
</dbReference>
<dbReference type="GO" id="GO:0008233">
    <property type="term" value="F:peptidase activity"/>
    <property type="evidence" value="ECO:0007669"/>
    <property type="project" value="UniProtKB-KW"/>
</dbReference>
<organism evidence="8">
    <name type="scientific">Tanacetum cinerariifolium</name>
    <name type="common">Dalmatian daisy</name>
    <name type="synonym">Chrysanthemum cinerariifolium</name>
    <dbReference type="NCBI Taxonomy" id="118510"/>
    <lineage>
        <taxon>Eukaryota</taxon>
        <taxon>Viridiplantae</taxon>
        <taxon>Streptophyta</taxon>
        <taxon>Embryophyta</taxon>
        <taxon>Tracheophyta</taxon>
        <taxon>Spermatophyta</taxon>
        <taxon>Magnoliopsida</taxon>
        <taxon>eudicotyledons</taxon>
        <taxon>Gunneridae</taxon>
        <taxon>Pentapetalae</taxon>
        <taxon>asterids</taxon>
        <taxon>campanulids</taxon>
        <taxon>Asterales</taxon>
        <taxon>Asteraceae</taxon>
        <taxon>Asteroideae</taxon>
        <taxon>Anthemideae</taxon>
        <taxon>Anthemidinae</taxon>
        <taxon>Tanacetum</taxon>
    </lineage>
</organism>
<reference evidence="8" key="1">
    <citation type="journal article" date="2019" name="Sci. Rep.">
        <title>Draft genome of Tanacetum cinerariifolium, the natural source of mosquito coil.</title>
        <authorList>
            <person name="Yamashiro T."/>
            <person name="Shiraishi A."/>
            <person name="Satake H."/>
            <person name="Nakayama K."/>
        </authorList>
    </citation>
    <scope>NUCLEOTIDE SEQUENCE</scope>
</reference>
<feature type="domain" description="GAG-pre-integrase" evidence="6">
    <location>
        <begin position="152"/>
        <end position="224"/>
    </location>
</feature>
<proteinExistence type="predicted"/>
<feature type="domain" description="Reverse transcriptase Ty1/copia-type" evidence="5">
    <location>
        <begin position="484"/>
        <end position="597"/>
    </location>
</feature>
<dbReference type="SUPFAM" id="SSF53098">
    <property type="entry name" value="Ribonuclease H-like"/>
    <property type="match status" value="1"/>
</dbReference>
<dbReference type="GO" id="GO:0046872">
    <property type="term" value="F:metal ion binding"/>
    <property type="evidence" value="ECO:0007669"/>
    <property type="project" value="UniProtKB-KW"/>
</dbReference>
<feature type="compositionally biased region" description="Basic and acidic residues" evidence="4">
    <location>
        <begin position="1151"/>
        <end position="1162"/>
    </location>
</feature>
<dbReference type="Pfam" id="PF13976">
    <property type="entry name" value="gag_pre-integrs"/>
    <property type="match status" value="1"/>
</dbReference>
<dbReference type="InterPro" id="IPR054722">
    <property type="entry name" value="PolX-like_BBD"/>
</dbReference>
<accession>A0A6L2NRZ0</accession>
<dbReference type="InterPro" id="IPR039537">
    <property type="entry name" value="Retrotran_Ty1/copia-like"/>
</dbReference>
<dbReference type="InterPro" id="IPR012337">
    <property type="entry name" value="RNaseH-like_sf"/>
</dbReference>
<feature type="domain" description="Retrovirus-related Pol polyprotein from transposon TNT 1-94-like beta-barrel" evidence="7">
    <location>
        <begin position="50"/>
        <end position="121"/>
    </location>
</feature>
<feature type="region of interest" description="Disordered" evidence="4">
    <location>
        <begin position="1124"/>
        <end position="1162"/>
    </location>
</feature>
<dbReference type="GO" id="GO:0006508">
    <property type="term" value="P:proteolysis"/>
    <property type="evidence" value="ECO:0007669"/>
    <property type="project" value="UniProtKB-KW"/>
</dbReference>
<evidence type="ECO:0000256" key="2">
    <source>
        <dbReference type="ARBA" id="ARBA00022723"/>
    </source>
</evidence>
<evidence type="ECO:0000313" key="8">
    <source>
        <dbReference type="EMBL" id="GEU89108.1"/>
    </source>
</evidence>